<dbReference type="Pfam" id="PF13185">
    <property type="entry name" value="GAF_2"/>
    <property type="match status" value="1"/>
</dbReference>
<dbReference type="PROSITE" id="PS50885">
    <property type="entry name" value="HAMP"/>
    <property type="match status" value="1"/>
</dbReference>
<dbReference type="RefSeq" id="WP_202856776.1">
    <property type="nucleotide sequence ID" value="NZ_JAEUGD010000042.1"/>
</dbReference>
<name>A0A937KBR0_9BACT</name>
<comment type="caution">
    <text evidence="4">The sequence shown here is derived from an EMBL/GenBank/DDBJ whole genome shotgun (WGS) entry which is preliminary data.</text>
</comment>
<evidence type="ECO:0000313" key="5">
    <source>
        <dbReference type="Proteomes" id="UP000614216"/>
    </source>
</evidence>
<dbReference type="Pfam" id="PF13426">
    <property type="entry name" value="PAS_9"/>
    <property type="match status" value="2"/>
</dbReference>
<evidence type="ECO:0000256" key="2">
    <source>
        <dbReference type="SAM" id="Phobius"/>
    </source>
</evidence>
<keyword evidence="2" id="KW-1133">Transmembrane helix</keyword>
<feature type="transmembrane region" description="Helical" evidence="2">
    <location>
        <begin position="203"/>
        <end position="225"/>
    </location>
</feature>
<dbReference type="InterPro" id="IPR035965">
    <property type="entry name" value="PAS-like_dom_sf"/>
</dbReference>
<evidence type="ECO:0000259" key="3">
    <source>
        <dbReference type="PROSITE" id="PS50885"/>
    </source>
</evidence>
<reference evidence="4" key="1">
    <citation type="submission" date="2021-01" db="EMBL/GenBank/DDBJ databases">
        <title>Fulvivirga kasyanovii gen. nov., sp nov., a novel member of the phylum Bacteroidetes isolated from seawater in a mussel farm.</title>
        <authorList>
            <person name="Zhao L.-H."/>
            <person name="Wang Z.-J."/>
        </authorList>
    </citation>
    <scope>NUCLEOTIDE SEQUENCE</scope>
    <source>
        <strain evidence="4">29W222</strain>
    </source>
</reference>
<dbReference type="Proteomes" id="UP000614216">
    <property type="component" value="Unassembled WGS sequence"/>
</dbReference>
<dbReference type="AlphaFoldDB" id="A0A937KBR0"/>
<dbReference type="CDD" id="cd00130">
    <property type="entry name" value="PAS"/>
    <property type="match status" value="1"/>
</dbReference>
<organism evidence="4 5">
    <name type="scientific">Fulvivirga marina</name>
    <dbReference type="NCBI Taxonomy" id="2494733"/>
    <lineage>
        <taxon>Bacteria</taxon>
        <taxon>Pseudomonadati</taxon>
        <taxon>Bacteroidota</taxon>
        <taxon>Cytophagia</taxon>
        <taxon>Cytophagales</taxon>
        <taxon>Fulvivirgaceae</taxon>
        <taxon>Fulvivirga</taxon>
    </lineage>
</organism>
<gene>
    <name evidence="4" type="ORF">JMN32_13115</name>
</gene>
<keyword evidence="2" id="KW-0472">Membrane</keyword>
<evidence type="ECO:0000313" key="4">
    <source>
        <dbReference type="EMBL" id="MBL6447256.1"/>
    </source>
</evidence>
<feature type="coiled-coil region" evidence="1">
    <location>
        <begin position="494"/>
        <end position="535"/>
    </location>
</feature>
<feature type="transmembrane region" description="Helical" evidence="2">
    <location>
        <begin position="15"/>
        <end position="35"/>
    </location>
</feature>
<dbReference type="Gene3D" id="3.30.450.40">
    <property type="match status" value="1"/>
</dbReference>
<dbReference type="SUPFAM" id="SSF55781">
    <property type="entry name" value="GAF domain-like"/>
    <property type="match status" value="1"/>
</dbReference>
<dbReference type="EMBL" id="JAEUGD010000042">
    <property type="protein sequence ID" value="MBL6447256.1"/>
    <property type="molecule type" value="Genomic_DNA"/>
</dbReference>
<keyword evidence="1" id="KW-0175">Coiled coil</keyword>
<dbReference type="GO" id="GO:0016020">
    <property type="term" value="C:membrane"/>
    <property type="evidence" value="ECO:0007669"/>
    <property type="project" value="InterPro"/>
</dbReference>
<proteinExistence type="predicted"/>
<dbReference type="CDD" id="cd06225">
    <property type="entry name" value="HAMP"/>
    <property type="match status" value="1"/>
</dbReference>
<keyword evidence="5" id="KW-1185">Reference proteome</keyword>
<dbReference type="SUPFAM" id="SSF55785">
    <property type="entry name" value="PYP-like sensor domain (PAS domain)"/>
    <property type="match status" value="1"/>
</dbReference>
<dbReference type="SUPFAM" id="SSF58104">
    <property type="entry name" value="Methyl-accepting chemotaxis protein (MCP) signaling domain"/>
    <property type="match status" value="1"/>
</dbReference>
<dbReference type="SMART" id="SM00304">
    <property type="entry name" value="HAMP"/>
    <property type="match status" value="1"/>
</dbReference>
<dbReference type="SMART" id="SM00065">
    <property type="entry name" value="GAF"/>
    <property type="match status" value="1"/>
</dbReference>
<sequence>MNLNLQNLSLRSQSIAIFLGLVILAIINFFVISYLQNRITNAAKEIEAAKELHSLPPQIATNAQLFADGNTRARGNLETTAKRFEEILLALDSEHQEENDTLKVNGGMYANLTKQWLKSKKHIDKLLFEPLTIDTVVQESKEVPLYDSLNTITTETTQKVLNIRNPNLERANNYLQSYSSELSKASRRVLSAKTRAFDSQSNTLTYTSLIFLLVFIGAIISILIWTRKKINVPMKDLHLIASHVSNGDLSKRSSYTLNNEIGKVAKSINKISENLQNATAFVNAIENGKLDVEFKGTEGEDLRNRGLEGALLTMRDQMKRVEEEERERKWSTEGLAKFVDILRSSNDDVHALSDIIISNLVTYTKSNQGGIFIVNDQDEENKILELISLYAFNTKKYDKRSYRAGEGLVGQTYLERQTTYLLEIPHDYIAITSGLGGANPKAILLVPLMVNEDIYGVIELASFNEYKDYQIEFVEKLAESIASTIAGTKNNQQTKTLLEESQALTEQMQAQEEEMRQNMEELSATQEEMSRKEVEMTAQLTAINNSLSSAEYNMDGVLLTANNNYVKLLGYELLDNIQGISFHTISSGDTSDLWRDLHNGISHSGNYTKRKKNGEEVLVNTTYTPVKNNHGEYYKVIELILSVESQESEKTDSAEWEQMKEVEEELRQNLEELEITQEQLNQKLKSSEATLNLLDNVVKIVIFNNEGTVTHINRSAQQVLDIADSDITGQSINQLVDEDLLTEETISKKEITFKAKPDKINVKAEVYHDAALNQNFIIWI</sequence>
<dbReference type="InterPro" id="IPR029016">
    <property type="entry name" value="GAF-like_dom_sf"/>
</dbReference>
<keyword evidence="2" id="KW-0812">Transmembrane</keyword>
<dbReference type="InterPro" id="IPR003018">
    <property type="entry name" value="GAF"/>
</dbReference>
<protein>
    <submittedName>
        <fullName evidence="4">GAF domain-containing protein</fullName>
    </submittedName>
</protein>
<dbReference type="InterPro" id="IPR003660">
    <property type="entry name" value="HAMP_dom"/>
</dbReference>
<dbReference type="Gene3D" id="3.30.450.20">
    <property type="entry name" value="PAS domain"/>
    <property type="match status" value="2"/>
</dbReference>
<dbReference type="GO" id="GO:0007165">
    <property type="term" value="P:signal transduction"/>
    <property type="evidence" value="ECO:0007669"/>
    <property type="project" value="InterPro"/>
</dbReference>
<dbReference type="Pfam" id="PF00672">
    <property type="entry name" value="HAMP"/>
    <property type="match status" value="1"/>
</dbReference>
<evidence type="ECO:0000256" key="1">
    <source>
        <dbReference type="SAM" id="Coils"/>
    </source>
</evidence>
<accession>A0A937KBR0</accession>
<feature type="domain" description="HAMP" evidence="3">
    <location>
        <begin position="228"/>
        <end position="280"/>
    </location>
</feature>
<feature type="coiled-coil region" evidence="1">
    <location>
        <begin position="653"/>
        <end position="697"/>
    </location>
</feature>
<dbReference type="Gene3D" id="6.10.340.10">
    <property type="match status" value="1"/>
</dbReference>
<dbReference type="InterPro" id="IPR000014">
    <property type="entry name" value="PAS"/>
</dbReference>